<dbReference type="Gene3D" id="3.40.50.150">
    <property type="entry name" value="Vaccinia Virus protein VP39"/>
    <property type="match status" value="1"/>
</dbReference>
<dbReference type="InterPro" id="IPR012967">
    <property type="entry name" value="COMT_dimerisation"/>
</dbReference>
<dbReference type="OrthoDB" id="2410195at2759"/>
<dbReference type="Pfam" id="PF08100">
    <property type="entry name" value="Dimerisation"/>
    <property type="match status" value="1"/>
</dbReference>
<gene>
    <name evidence="2" type="ORF">L207DRAFT_479574</name>
</gene>
<dbReference type="SUPFAM" id="SSF46785">
    <property type="entry name" value="Winged helix' DNA-binding domain"/>
    <property type="match status" value="1"/>
</dbReference>
<evidence type="ECO:0000313" key="2">
    <source>
        <dbReference type="EMBL" id="PMD45989.1"/>
    </source>
</evidence>
<name>A0A2J6S5E7_HYAVF</name>
<dbReference type="InterPro" id="IPR036390">
    <property type="entry name" value="WH_DNA-bd_sf"/>
</dbReference>
<feature type="domain" description="O-methyltransferase dimerisation" evidence="1">
    <location>
        <begin position="84"/>
        <end position="153"/>
    </location>
</feature>
<keyword evidence="3" id="KW-1185">Reference proteome</keyword>
<reference evidence="2 3" key="1">
    <citation type="submission" date="2016-04" db="EMBL/GenBank/DDBJ databases">
        <title>A degradative enzymes factory behind the ericoid mycorrhizal symbiosis.</title>
        <authorList>
            <consortium name="DOE Joint Genome Institute"/>
            <person name="Martino E."/>
            <person name="Morin E."/>
            <person name="Grelet G."/>
            <person name="Kuo A."/>
            <person name="Kohler A."/>
            <person name="Daghino S."/>
            <person name="Barry K."/>
            <person name="Choi C."/>
            <person name="Cichocki N."/>
            <person name="Clum A."/>
            <person name="Copeland A."/>
            <person name="Hainaut M."/>
            <person name="Haridas S."/>
            <person name="Labutti K."/>
            <person name="Lindquist E."/>
            <person name="Lipzen A."/>
            <person name="Khouja H.-R."/>
            <person name="Murat C."/>
            <person name="Ohm R."/>
            <person name="Olson A."/>
            <person name="Spatafora J."/>
            <person name="Veneault-Fourrey C."/>
            <person name="Henrissat B."/>
            <person name="Grigoriev I."/>
            <person name="Martin F."/>
            <person name="Perotto S."/>
        </authorList>
    </citation>
    <scope>NUCLEOTIDE SEQUENCE [LARGE SCALE GENOMIC DNA]</scope>
    <source>
        <strain evidence="2 3">F</strain>
    </source>
</reference>
<dbReference type="Proteomes" id="UP000235786">
    <property type="component" value="Unassembled WGS sequence"/>
</dbReference>
<evidence type="ECO:0000313" key="3">
    <source>
        <dbReference type="Proteomes" id="UP000235786"/>
    </source>
</evidence>
<dbReference type="PANTHER" id="PTHR43712">
    <property type="entry name" value="PUTATIVE (AFU_ORTHOLOGUE AFUA_4G14580)-RELATED"/>
    <property type="match status" value="1"/>
</dbReference>
<dbReference type="PANTHER" id="PTHR43712:SF1">
    <property type="entry name" value="HYPOTHETICAL O-METHYLTRANSFERASE (EUROFUNG)-RELATED"/>
    <property type="match status" value="1"/>
</dbReference>
<dbReference type="GO" id="GO:0008168">
    <property type="term" value="F:methyltransferase activity"/>
    <property type="evidence" value="ECO:0007669"/>
    <property type="project" value="InterPro"/>
</dbReference>
<dbReference type="InterPro" id="IPR036388">
    <property type="entry name" value="WH-like_DNA-bd_sf"/>
</dbReference>
<organism evidence="2 3">
    <name type="scientific">Hyaloscypha variabilis (strain UAMH 11265 / GT02V1 / F)</name>
    <name type="common">Meliniomyces variabilis</name>
    <dbReference type="NCBI Taxonomy" id="1149755"/>
    <lineage>
        <taxon>Eukaryota</taxon>
        <taxon>Fungi</taxon>
        <taxon>Dikarya</taxon>
        <taxon>Ascomycota</taxon>
        <taxon>Pezizomycotina</taxon>
        <taxon>Leotiomycetes</taxon>
        <taxon>Helotiales</taxon>
        <taxon>Hyaloscyphaceae</taxon>
        <taxon>Hyaloscypha</taxon>
        <taxon>Hyaloscypha variabilis</taxon>
    </lineage>
</organism>
<dbReference type="InterPro" id="IPR029063">
    <property type="entry name" value="SAM-dependent_MTases_sf"/>
</dbReference>
<protein>
    <recommendedName>
        <fullName evidence="1">O-methyltransferase dimerisation domain-containing protein</fullName>
    </recommendedName>
</protein>
<sequence length="320" mass="35413">MEKTANSVTTEIHALKRSLAEVNTAIDEYAEVAARNVGNTGTKASGEVSESHKALFLKTQALMSTVRGPVDMLISNIENGTRHACLRTVLEMGVFQAVPTDGTSVTATSLAERLGVEKDLLVRLMRVVTANGPFAEVGREEYAHTPYSMIYLVPGISNLFKTSFDEFAPVNAKMHEYFRATGFKSPTSQRDNPYTFAHQTGGKDIWENLAQFPARNKAMNDANKDNGEHKSWTIGLFPFESELRKVETTKDTVLVVDIGGGTGSVSKRIRELTAGIKGKIVLQDRPVVLEEIKEEIPDRELMEYDFFTPQPIQGWFAPPQ</sequence>
<dbReference type="GO" id="GO:0046983">
    <property type="term" value="F:protein dimerization activity"/>
    <property type="evidence" value="ECO:0007669"/>
    <property type="project" value="InterPro"/>
</dbReference>
<evidence type="ECO:0000259" key="1">
    <source>
        <dbReference type="Pfam" id="PF08100"/>
    </source>
</evidence>
<dbReference type="InterPro" id="IPR016461">
    <property type="entry name" value="COMT-like"/>
</dbReference>
<dbReference type="SUPFAM" id="SSF53335">
    <property type="entry name" value="S-adenosyl-L-methionine-dependent methyltransferases"/>
    <property type="match status" value="1"/>
</dbReference>
<dbReference type="EMBL" id="KZ613939">
    <property type="protein sequence ID" value="PMD45989.1"/>
    <property type="molecule type" value="Genomic_DNA"/>
</dbReference>
<dbReference type="Gene3D" id="1.10.10.10">
    <property type="entry name" value="Winged helix-like DNA-binding domain superfamily/Winged helix DNA-binding domain"/>
    <property type="match status" value="1"/>
</dbReference>
<accession>A0A2J6S5E7</accession>
<dbReference type="PROSITE" id="PS51683">
    <property type="entry name" value="SAM_OMT_II"/>
    <property type="match status" value="1"/>
</dbReference>
<dbReference type="AlphaFoldDB" id="A0A2J6S5E7"/>
<proteinExistence type="predicted"/>